<evidence type="ECO:0000313" key="3">
    <source>
        <dbReference type="EMBL" id="KAF0738737.1"/>
    </source>
</evidence>
<gene>
    <name evidence="3" type="ORF">Ae201684_005356</name>
</gene>
<dbReference type="Gene3D" id="2.60.120.920">
    <property type="match status" value="1"/>
</dbReference>
<feature type="compositionally biased region" description="Polar residues" evidence="1">
    <location>
        <begin position="222"/>
        <end position="234"/>
    </location>
</feature>
<feature type="compositionally biased region" description="Polar residues" evidence="1">
    <location>
        <begin position="1"/>
        <end position="17"/>
    </location>
</feature>
<reference evidence="3 4" key="1">
    <citation type="submission" date="2019-07" db="EMBL/GenBank/DDBJ databases">
        <title>Genomics analysis of Aphanomyces spp. identifies a new class of oomycete effector associated with host adaptation.</title>
        <authorList>
            <person name="Gaulin E."/>
        </authorList>
    </citation>
    <scope>NUCLEOTIDE SEQUENCE [LARGE SCALE GENOMIC DNA]</scope>
    <source>
        <strain evidence="3 4">ATCC 201684</strain>
    </source>
</reference>
<feature type="region of interest" description="Disordered" evidence="1">
    <location>
        <begin position="194"/>
        <end position="259"/>
    </location>
</feature>
<comment type="caution">
    <text evidence="3">The sequence shown here is derived from an EMBL/GenBank/DDBJ whole genome shotgun (WGS) entry which is preliminary data.</text>
</comment>
<dbReference type="InterPro" id="IPR013320">
    <property type="entry name" value="ConA-like_dom_sf"/>
</dbReference>
<proteinExistence type="predicted"/>
<dbReference type="InterPro" id="IPR003877">
    <property type="entry name" value="SPRY_dom"/>
</dbReference>
<evidence type="ECO:0000259" key="2">
    <source>
        <dbReference type="PROSITE" id="PS50188"/>
    </source>
</evidence>
<protein>
    <recommendedName>
        <fullName evidence="2">B30.2/SPRY domain-containing protein</fullName>
    </recommendedName>
</protein>
<dbReference type="CDD" id="cd11709">
    <property type="entry name" value="SPRY"/>
    <property type="match status" value="1"/>
</dbReference>
<sequence length="443" mass="49421">MSSDQTGGLDSQTTSQMDHLAQTLGDVDDVPHSTYDDSILAGEDNVELPPASPQEHLDNIINSELNEELEEQADPFTLPSVASSVESNDQPSYGGYLIENESIDKNATVEDSTAIPGGFYRDLHSSAAFLHHTLEQEEKNLIELKKVHEQSIKVVTKHFTTLEKKISAQLSAIDRQAEHIREQERRADTLLTTQYDQQAPPSPVRQQHESSPASKKRAISYNEPTQTRVPTTRSESQDHQPPSKKPSKGRPVKPKTPTRVVVPTTYEKGDDLNSIAEYLYPGRWDVARCGQFATISNEGRVVKTTGNGWNVVIGREPADRFSVKISFPTTKQKNSVAIGFTQETAFWKVPVQNPHSIFMFNEHGWFLNVRRGALCSKLGHDNDPYCAPFKTGDVLTVVLDRAANSISFYKNRKHMGIAYTNVLETDLFPAMATYDRGLKIALQ</sequence>
<dbReference type="Pfam" id="PF00622">
    <property type="entry name" value="SPRY"/>
    <property type="match status" value="1"/>
</dbReference>
<dbReference type="Proteomes" id="UP000481153">
    <property type="component" value="Unassembled WGS sequence"/>
</dbReference>
<dbReference type="InterPro" id="IPR001870">
    <property type="entry name" value="B30.2/SPRY"/>
</dbReference>
<dbReference type="PANTHER" id="PTHR12245">
    <property type="entry name" value="SPRY DOMAIN CONTAINING SOCS BOX PROTEIN"/>
    <property type="match status" value="1"/>
</dbReference>
<dbReference type="SUPFAM" id="SSF49899">
    <property type="entry name" value="Concanavalin A-like lectins/glucanases"/>
    <property type="match status" value="1"/>
</dbReference>
<evidence type="ECO:0000256" key="1">
    <source>
        <dbReference type="SAM" id="MobiDB-lite"/>
    </source>
</evidence>
<name>A0A6G0XEX6_9STRA</name>
<accession>A0A6G0XEX6</accession>
<evidence type="ECO:0000313" key="4">
    <source>
        <dbReference type="Proteomes" id="UP000481153"/>
    </source>
</evidence>
<feature type="domain" description="B30.2/SPRY" evidence="2">
    <location>
        <begin position="262"/>
        <end position="443"/>
    </location>
</feature>
<dbReference type="PROSITE" id="PS50188">
    <property type="entry name" value="B302_SPRY"/>
    <property type="match status" value="1"/>
</dbReference>
<organism evidence="3 4">
    <name type="scientific">Aphanomyces euteiches</name>
    <dbReference type="NCBI Taxonomy" id="100861"/>
    <lineage>
        <taxon>Eukaryota</taxon>
        <taxon>Sar</taxon>
        <taxon>Stramenopiles</taxon>
        <taxon>Oomycota</taxon>
        <taxon>Saprolegniomycetes</taxon>
        <taxon>Saprolegniales</taxon>
        <taxon>Verrucalvaceae</taxon>
        <taxon>Aphanomyces</taxon>
    </lineage>
</organism>
<keyword evidence="4" id="KW-1185">Reference proteome</keyword>
<dbReference type="AlphaFoldDB" id="A0A6G0XEX6"/>
<dbReference type="VEuPathDB" id="FungiDB:AeMF1_000293"/>
<dbReference type="PANTHER" id="PTHR12245:SF5">
    <property type="entry name" value="SPRY DOMAIN-CONTAINING SOCS BOX PROTEIN 3"/>
    <property type="match status" value="1"/>
</dbReference>
<dbReference type="InterPro" id="IPR050672">
    <property type="entry name" value="FBXO45-Fsn/SPSB_families"/>
</dbReference>
<dbReference type="InterPro" id="IPR043136">
    <property type="entry name" value="B30.2/SPRY_sf"/>
</dbReference>
<dbReference type="EMBL" id="VJMJ01000070">
    <property type="protein sequence ID" value="KAF0738737.1"/>
    <property type="molecule type" value="Genomic_DNA"/>
</dbReference>
<feature type="region of interest" description="Disordered" evidence="1">
    <location>
        <begin position="1"/>
        <end position="56"/>
    </location>
</feature>